<dbReference type="SUPFAM" id="SSF89392">
    <property type="entry name" value="Prokaryotic lipoproteins and lipoprotein localization factors"/>
    <property type="match status" value="1"/>
</dbReference>
<comment type="caution">
    <text evidence="1">The sequence shown here is derived from an EMBL/GenBank/DDBJ whole genome shotgun (WGS) entry which is preliminary data.</text>
</comment>
<reference evidence="1" key="1">
    <citation type="journal article" date="2020" name="mSystems">
        <title>Genome- and Community-Level Interaction Insights into Carbon Utilization and Element Cycling Functions of Hydrothermarchaeota in Hydrothermal Sediment.</title>
        <authorList>
            <person name="Zhou Z."/>
            <person name="Liu Y."/>
            <person name="Xu W."/>
            <person name="Pan J."/>
            <person name="Luo Z.H."/>
            <person name="Li M."/>
        </authorList>
    </citation>
    <scope>NUCLEOTIDE SEQUENCE [LARGE SCALE GENOMIC DNA]</scope>
    <source>
        <strain evidence="1">HyVt-94</strain>
    </source>
</reference>
<evidence type="ECO:0008006" key="2">
    <source>
        <dbReference type="Google" id="ProtNLM"/>
    </source>
</evidence>
<proteinExistence type="predicted"/>
<dbReference type="AlphaFoldDB" id="A0A7C5I4L5"/>
<dbReference type="EMBL" id="DRTV01000146">
    <property type="protein sequence ID" value="HHF58189.1"/>
    <property type="molecule type" value="Genomic_DNA"/>
</dbReference>
<name>A0A7C5I4L5_UNCW3</name>
<dbReference type="InterPro" id="IPR029046">
    <property type="entry name" value="LolA/LolB/LppX"/>
</dbReference>
<protein>
    <recommendedName>
        <fullName evidence="2">Outer membrane lipoprotein carrier protein LolA</fullName>
    </recommendedName>
</protein>
<dbReference type="Gene3D" id="2.50.20.10">
    <property type="entry name" value="Lipoprotein localisation LolA/LolB/LppX"/>
    <property type="match status" value="1"/>
</dbReference>
<gene>
    <name evidence="1" type="ORF">ENL41_02055</name>
</gene>
<sequence length="164" mass="19288">MIFLITLVFVSSNPQVSIEHLKNKDFQVDFTERISYENSNIVDTFSGTLIRTDKTIEMQVEYPDKTVYRLKGDTLWTYSPESGDSSCDVIPGVYKWLDFSYILNDSVFKVILDYQNSLITILPRDTLSQFKEAHLILRDSLVKELEIKLEDRSIYFEFSNWRFL</sequence>
<organism evidence="1">
    <name type="scientific">candidate division WOR-3 bacterium</name>
    <dbReference type="NCBI Taxonomy" id="2052148"/>
    <lineage>
        <taxon>Bacteria</taxon>
        <taxon>Bacteria division WOR-3</taxon>
    </lineage>
</organism>
<accession>A0A7C5I4L5</accession>
<dbReference type="Proteomes" id="UP000886014">
    <property type="component" value="Unassembled WGS sequence"/>
</dbReference>
<evidence type="ECO:0000313" key="1">
    <source>
        <dbReference type="EMBL" id="HHF58189.1"/>
    </source>
</evidence>